<evidence type="ECO:0000256" key="2">
    <source>
        <dbReference type="ARBA" id="ARBA00008017"/>
    </source>
</evidence>
<feature type="transmembrane region" description="Helical" evidence="7">
    <location>
        <begin position="170"/>
        <end position="196"/>
    </location>
</feature>
<dbReference type="SUPFAM" id="SSF50182">
    <property type="entry name" value="Sm-like ribonucleoproteins"/>
    <property type="match status" value="1"/>
</dbReference>
<evidence type="ECO:0000313" key="12">
    <source>
        <dbReference type="Proteomes" id="UP001500795"/>
    </source>
</evidence>
<evidence type="ECO:0000256" key="6">
    <source>
        <dbReference type="ARBA" id="ARBA00023136"/>
    </source>
</evidence>
<dbReference type="InterPro" id="IPR049278">
    <property type="entry name" value="MS_channel_C"/>
</dbReference>
<dbReference type="Gene3D" id="1.10.287.1260">
    <property type="match status" value="1"/>
</dbReference>
<feature type="transmembrane region" description="Helical" evidence="7">
    <location>
        <begin position="71"/>
        <end position="91"/>
    </location>
</feature>
<dbReference type="PANTHER" id="PTHR30347:SF1">
    <property type="entry name" value="MECHANOSENSITIVE CHANNEL MSCK"/>
    <property type="match status" value="1"/>
</dbReference>
<evidence type="ECO:0008006" key="13">
    <source>
        <dbReference type="Google" id="ProtNLM"/>
    </source>
</evidence>
<dbReference type="InterPro" id="IPR023408">
    <property type="entry name" value="MscS_beta-dom_sf"/>
</dbReference>
<keyword evidence="5 7" id="KW-1133">Transmembrane helix</keyword>
<evidence type="ECO:0000256" key="5">
    <source>
        <dbReference type="ARBA" id="ARBA00022989"/>
    </source>
</evidence>
<accession>A0ABP6V875</accession>
<evidence type="ECO:0000256" key="3">
    <source>
        <dbReference type="ARBA" id="ARBA00022475"/>
    </source>
</evidence>
<dbReference type="Pfam" id="PF21082">
    <property type="entry name" value="MS_channel_3rd"/>
    <property type="match status" value="1"/>
</dbReference>
<dbReference type="Gene3D" id="3.30.70.100">
    <property type="match status" value="1"/>
</dbReference>
<dbReference type="Proteomes" id="UP001500795">
    <property type="component" value="Unassembled WGS sequence"/>
</dbReference>
<gene>
    <name evidence="11" type="ORF">GCM10022394_07510</name>
</gene>
<feature type="domain" description="Mechanosensitive ion channel transmembrane helices 2/3" evidence="10">
    <location>
        <begin position="217"/>
        <end position="257"/>
    </location>
</feature>
<organism evidence="11 12">
    <name type="scientific">Zobellella aerophila</name>
    <dbReference type="NCBI Taxonomy" id="870480"/>
    <lineage>
        <taxon>Bacteria</taxon>
        <taxon>Pseudomonadati</taxon>
        <taxon>Pseudomonadota</taxon>
        <taxon>Gammaproteobacteria</taxon>
        <taxon>Aeromonadales</taxon>
        <taxon>Aeromonadaceae</taxon>
        <taxon>Zobellella</taxon>
    </lineage>
</organism>
<dbReference type="InterPro" id="IPR006685">
    <property type="entry name" value="MscS_channel_2nd"/>
</dbReference>
<keyword evidence="12" id="KW-1185">Reference proteome</keyword>
<dbReference type="InterPro" id="IPR011066">
    <property type="entry name" value="MscS_channel_C_sf"/>
</dbReference>
<evidence type="ECO:0000259" key="8">
    <source>
        <dbReference type="Pfam" id="PF00924"/>
    </source>
</evidence>
<dbReference type="RefSeq" id="WP_344954886.1">
    <property type="nucleotide sequence ID" value="NZ_BAABCX010000001.1"/>
</dbReference>
<proteinExistence type="inferred from homology"/>
<feature type="transmembrane region" description="Helical" evidence="7">
    <location>
        <begin position="242"/>
        <end position="271"/>
    </location>
</feature>
<name>A0ABP6V875_9GAMM</name>
<dbReference type="InterPro" id="IPR010920">
    <property type="entry name" value="LSM_dom_sf"/>
</dbReference>
<sequence length="443" mass="48935">MEEILTLLFERLPHWFEQILSATVLYQLIVLLLAALGALMVNRLASRLLHLDDGAPGSGLRHVTRRTVQKVVFPLSMLLWVLLGKAALLMLSLPVMLISIAVPLLLSLVLIRILVYLLRKGFPPTPMLMAWENIVSTGIWLVVALHLLGWLPVVTETLDAVAFDMGRTRISLLSTIKLVVLVAMLLTLAFWISGLLERRMKLSAYMAPSMQVAFAKFSKFFLITLALLLAIDAVGIDLTALAVFGGALGVGIGFGLQRIASNFISGFILVLDRSIKPGDVITVSGQFGRVEELRARYVVVKSRDGVETLIPNENLITSEVINWSYTDPYVRVSIPVQISYEDDPEQAMALMLECIQNSPRVLAYPESTVQLRGFGESGIDLELRIWIRDPEAGVGNIRSQINLAIWHAFKQAGITIPYPQRDLHIKAVPPPPAEVAPTTPKEP</sequence>
<dbReference type="EMBL" id="BAABCX010000001">
    <property type="protein sequence ID" value="GAA3530733.1"/>
    <property type="molecule type" value="Genomic_DNA"/>
</dbReference>
<dbReference type="SUPFAM" id="SSF82689">
    <property type="entry name" value="Mechanosensitive channel protein MscS (YggB), C-terminal domain"/>
    <property type="match status" value="1"/>
</dbReference>
<keyword evidence="3" id="KW-1003">Cell membrane</keyword>
<evidence type="ECO:0000259" key="9">
    <source>
        <dbReference type="Pfam" id="PF21082"/>
    </source>
</evidence>
<feature type="domain" description="Mechanosensitive ion channel MscS C-terminal" evidence="9">
    <location>
        <begin position="332"/>
        <end position="416"/>
    </location>
</feature>
<feature type="domain" description="Mechanosensitive ion channel MscS" evidence="8">
    <location>
        <begin position="259"/>
        <end position="324"/>
    </location>
</feature>
<dbReference type="PANTHER" id="PTHR30347">
    <property type="entry name" value="POTASSIUM CHANNEL RELATED"/>
    <property type="match status" value="1"/>
</dbReference>
<feature type="transmembrane region" description="Helical" evidence="7">
    <location>
        <begin position="20"/>
        <end position="41"/>
    </location>
</feature>
<reference evidence="12" key="1">
    <citation type="journal article" date="2019" name="Int. J. Syst. Evol. Microbiol.">
        <title>The Global Catalogue of Microorganisms (GCM) 10K type strain sequencing project: providing services to taxonomists for standard genome sequencing and annotation.</title>
        <authorList>
            <consortium name="The Broad Institute Genomics Platform"/>
            <consortium name="The Broad Institute Genome Sequencing Center for Infectious Disease"/>
            <person name="Wu L."/>
            <person name="Ma J."/>
        </authorList>
    </citation>
    <scope>NUCLEOTIDE SEQUENCE [LARGE SCALE GENOMIC DNA]</scope>
    <source>
        <strain evidence="12">JCM 17110</strain>
    </source>
</reference>
<evidence type="ECO:0000313" key="11">
    <source>
        <dbReference type="EMBL" id="GAA3530733.1"/>
    </source>
</evidence>
<feature type="transmembrane region" description="Helical" evidence="7">
    <location>
        <begin position="217"/>
        <end position="236"/>
    </location>
</feature>
<comment type="subcellular location">
    <subcellularLocation>
        <location evidence="1">Cell membrane</location>
        <topology evidence="1">Multi-pass membrane protein</topology>
    </subcellularLocation>
</comment>
<feature type="transmembrane region" description="Helical" evidence="7">
    <location>
        <begin position="130"/>
        <end position="150"/>
    </location>
</feature>
<evidence type="ECO:0000256" key="7">
    <source>
        <dbReference type="SAM" id="Phobius"/>
    </source>
</evidence>
<dbReference type="Gene3D" id="2.30.30.60">
    <property type="match status" value="1"/>
</dbReference>
<dbReference type="InterPro" id="IPR052702">
    <property type="entry name" value="MscS-like_channel"/>
</dbReference>
<dbReference type="Pfam" id="PF21088">
    <property type="entry name" value="MS_channel_1st"/>
    <property type="match status" value="1"/>
</dbReference>
<feature type="transmembrane region" description="Helical" evidence="7">
    <location>
        <begin position="97"/>
        <end position="118"/>
    </location>
</feature>
<protein>
    <recommendedName>
        <fullName evidence="13">Mechanosensitive ion channel protein MscS</fullName>
    </recommendedName>
</protein>
<dbReference type="SUPFAM" id="SSF82861">
    <property type="entry name" value="Mechanosensitive channel protein MscS (YggB), transmembrane region"/>
    <property type="match status" value="1"/>
</dbReference>
<evidence type="ECO:0000256" key="4">
    <source>
        <dbReference type="ARBA" id="ARBA00022692"/>
    </source>
</evidence>
<dbReference type="Pfam" id="PF00924">
    <property type="entry name" value="MS_channel_2nd"/>
    <property type="match status" value="1"/>
</dbReference>
<comment type="caution">
    <text evidence="11">The sequence shown here is derived from an EMBL/GenBank/DDBJ whole genome shotgun (WGS) entry which is preliminary data.</text>
</comment>
<comment type="similarity">
    <text evidence="2">Belongs to the MscS (TC 1.A.23) family.</text>
</comment>
<keyword evidence="4 7" id="KW-0812">Transmembrane</keyword>
<evidence type="ECO:0000259" key="10">
    <source>
        <dbReference type="Pfam" id="PF21088"/>
    </source>
</evidence>
<dbReference type="InterPro" id="IPR011014">
    <property type="entry name" value="MscS_channel_TM-2"/>
</dbReference>
<evidence type="ECO:0000256" key="1">
    <source>
        <dbReference type="ARBA" id="ARBA00004651"/>
    </source>
</evidence>
<keyword evidence="6 7" id="KW-0472">Membrane</keyword>
<dbReference type="InterPro" id="IPR049142">
    <property type="entry name" value="MS_channel_1st"/>
</dbReference>